<sequence>MKNPWNDMIPLMPLQEFMSLTSVQGKLCAYPPCSLFYVDSLHAAWILHQVSPKLLHFSIYIKLMVALIPTIPWVNPQLSSISTSTLSVSSYDVVIVTPPFDLAMHLLMHYFIRDHATTHCCSLGPLSFIEILS</sequence>
<proteinExistence type="predicted"/>
<protein>
    <submittedName>
        <fullName evidence="1">Uncharacterized protein</fullName>
    </submittedName>
</protein>
<dbReference type="AlphaFoldDB" id="A0A426X2A1"/>
<name>A0A426X2A1_ENSVE</name>
<reference evidence="1 2" key="1">
    <citation type="journal article" date="2014" name="Agronomy (Basel)">
        <title>A Draft Genome Sequence for Ensete ventricosum, the Drought-Tolerant Tree Against Hunger.</title>
        <authorList>
            <person name="Harrison J."/>
            <person name="Moore K.A."/>
            <person name="Paszkiewicz K."/>
            <person name="Jones T."/>
            <person name="Grant M."/>
            <person name="Ambacheew D."/>
            <person name="Muzemil S."/>
            <person name="Studholme D.J."/>
        </authorList>
    </citation>
    <scope>NUCLEOTIDE SEQUENCE [LARGE SCALE GENOMIC DNA]</scope>
</reference>
<dbReference type="Proteomes" id="UP000287651">
    <property type="component" value="Unassembled WGS sequence"/>
</dbReference>
<dbReference type="EMBL" id="AMZH03028656">
    <property type="protein sequence ID" value="RRT33593.1"/>
    <property type="molecule type" value="Genomic_DNA"/>
</dbReference>
<accession>A0A426X2A1</accession>
<gene>
    <name evidence="1" type="ORF">B296_00051785</name>
</gene>
<comment type="caution">
    <text evidence="1">The sequence shown here is derived from an EMBL/GenBank/DDBJ whole genome shotgun (WGS) entry which is preliminary data.</text>
</comment>
<evidence type="ECO:0000313" key="1">
    <source>
        <dbReference type="EMBL" id="RRT33593.1"/>
    </source>
</evidence>
<organism evidence="1 2">
    <name type="scientific">Ensete ventricosum</name>
    <name type="common">Abyssinian banana</name>
    <name type="synonym">Musa ensete</name>
    <dbReference type="NCBI Taxonomy" id="4639"/>
    <lineage>
        <taxon>Eukaryota</taxon>
        <taxon>Viridiplantae</taxon>
        <taxon>Streptophyta</taxon>
        <taxon>Embryophyta</taxon>
        <taxon>Tracheophyta</taxon>
        <taxon>Spermatophyta</taxon>
        <taxon>Magnoliopsida</taxon>
        <taxon>Liliopsida</taxon>
        <taxon>Zingiberales</taxon>
        <taxon>Musaceae</taxon>
        <taxon>Ensete</taxon>
    </lineage>
</organism>
<evidence type="ECO:0000313" key="2">
    <source>
        <dbReference type="Proteomes" id="UP000287651"/>
    </source>
</evidence>